<evidence type="ECO:0000256" key="13">
    <source>
        <dbReference type="SAM" id="Phobius"/>
    </source>
</evidence>
<dbReference type="EMBL" id="VUJU01000550">
    <property type="protein sequence ID" value="KAF0769699.1"/>
    <property type="molecule type" value="Genomic_DNA"/>
</dbReference>
<evidence type="ECO:0000256" key="4">
    <source>
        <dbReference type="ARBA" id="ARBA00022461"/>
    </source>
</evidence>
<evidence type="ECO:0000256" key="6">
    <source>
        <dbReference type="ARBA" id="ARBA00022989"/>
    </source>
</evidence>
<sequence length="455" mass="52918">MGFKKIIFGQMINTHRKLYWTSVLIGSFALCVFLSYDIVLKWYDSPVNRFNINEPRHISENPFPAITICHNDPISSNTMNLASVLNWERQNKTDEEWQTLNVVYELCQWKHKIFKLENINPNIVYKVVKELSIKCEDTIKQIRWKDKIIDHPCEIMQPIFLLNNLCFSFNALPYHDMYRHIPYKLQDTLQTGKKWSNLKSNWNLDDGYSDYNLTSNIPWNMKSTTFWNTVEIILAQKDAFYGCSSKQGFTVYFHSPSDVPDYSHSSLKLSKNSHSFVQILTHLSLTDDGLKSWTPEKRGCYYLNEKWLKYNTIYSYINCYVECQVNYTEHLCGCAPMFRINSSLPVCGPKLKDCLANAAIHVQRAYHTCKCLPSCTDIDYELSYSTVPKNFSYIKKSFTFLDNLTDSNSLASIEATVNLEHTWPLRRNAEDTNIGYIGKIAGMTNLCRGVNTKYI</sequence>
<dbReference type="PANTHER" id="PTHR11690">
    <property type="entry name" value="AMILORIDE-SENSITIVE SODIUM CHANNEL-RELATED"/>
    <property type="match status" value="1"/>
</dbReference>
<gene>
    <name evidence="14" type="ORF">FWK35_00015199</name>
</gene>
<dbReference type="InterPro" id="IPR001873">
    <property type="entry name" value="ENaC"/>
</dbReference>
<keyword evidence="3 12" id="KW-0813">Transport</keyword>
<evidence type="ECO:0000256" key="3">
    <source>
        <dbReference type="ARBA" id="ARBA00022448"/>
    </source>
</evidence>
<organism evidence="14 15">
    <name type="scientific">Aphis craccivora</name>
    <name type="common">Cowpea aphid</name>
    <dbReference type="NCBI Taxonomy" id="307492"/>
    <lineage>
        <taxon>Eukaryota</taxon>
        <taxon>Metazoa</taxon>
        <taxon>Ecdysozoa</taxon>
        <taxon>Arthropoda</taxon>
        <taxon>Hexapoda</taxon>
        <taxon>Insecta</taxon>
        <taxon>Pterygota</taxon>
        <taxon>Neoptera</taxon>
        <taxon>Paraneoptera</taxon>
        <taxon>Hemiptera</taxon>
        <taxon>Sternorrhyncha</taxon>
        <taxon>Aphidomorpha</taxon>
        <taxon>Aphidoidea</taxon>
        <taxon>Aphididae</taxon>
        <taxon>Aphidini</taxon>
        <taxon>Aphis</taxon>
        <taxon>Aphis</taxon>
    </lineage>
</organism>
<evidence type="ECO:0000313" key="15">
    <source>
        <dbReference type="Proteomes" id="UP000478052"/>
    </source>
</evidence>
<keyword evidence="7" id="KW-0915">Sodium</keyword>
<comment type="caution">
    <text evidence="14">The sequence shown here is derived from an EMBL/GenBank/DDBJ whole genome shotgun (WGS) entry which is preliminary data.</text>
</comment>
<comment type="subcellular location">
    <subcellularLocation>
        <location evidence="1">Membrane</location>
        <topology evidence="1">Multi-pass membrane protein</topology>
    </subcellularLocation>
</comment>
<evidence type="ECO:0000313" key="14">
    <source>
        <dbReference type="EMBL" id="KAF0769699.1"/>
    </source>
</evidence>
<accession>A0A6G0ZFZ3</accession>
<proteinExistence type="inferred from homology"/>
<dbReference type="OrthoDB" id="7759848at2759"/>
<evidence type="ECO:0000256" key="1">
    <source>
        <dbReference type="ARBA" id="ARBA00004141"/>
    </source>
</evidence>
<keyword evidence="10 12" id="KW-0739">Sodium transport</keyword>
<evidence type="ECO:0000256" key="10">
    <source>
        <dbReference type="ARBA" id="ARBA00023201"/>
    </source>
</evidence>
<keyword evidence="4 12" id="KW-0894">Sodium channel</keyword>
<dbReference type="GO" id="GO:0005886">
    <property type="term" value="C:plasma membrane"/>
    <property type="evidence" value="ECO:0007669"/>
    <property type="project" value="TreeGrafter"/>
</dbReference>
<feature type="transmembrane region" description="Helical" evidence="13">
    <location>
        <begin position="20"/>
        <end position="43"/>
    </location>
</feature>
<name>A0A6G0ZFZ3_APHCR</name>
<keyword evidence="15" id="KW-1185">Reference proteome</keyword>
<evidence type="ECO:0000256" key="11">
    <source>
        <dbReference type="ARBA" id="ARBA00023303"/>
    </source>
</evidence>
<dbReference type="Pfam" id="PF00858">
    <property type="entry name" value="ASC"/>
    <property type="match status" value="1"/>
</dbReference>
<evidence type="ECO:0000256" key="7">
    <source>
        <dbReference type="ARBA" id="ARBA00023053"/>
    </source>
</evidence>
<reference evidence="14 15" key="1">
    <citation type="submission" date="2019-08" db="EMBL/GenBank/DDBJ databases">
        <title>Whole genome of Aphis craccivora.</title>
        <authorList>
            <person name="Voronova N.V."/>
            <person name="Shulinski R.S."/>
            <person name="Bandarenka Y.V."/>
            <person name="Zhorov D.G."/>
            <person name="Warner D."/>
        </authorList>
    </citation>
    <scope>NUCLEOTIDE SEQUENCE [LARGE SCALE GENOMIC DNA]</scope>
    <source>
        <strain evidence="14">180601</strain>
        <tissue evidence="14">Whole Body</tissue>
    </source>
</reference>
<keyword evidence="5 12" id="KW-0812">Transmembrane</keyword>
<dbReference type="PANTHER" id="PTHR11690:SF288">
    <property type="entry name" value="AMILORIDE-SENSITIVE NA+ CHANNEL-RELATED"/>
    <property type="match status" value="1"/>
</dbReference>
<comment type="similarity">
    <text evidence="2 12">Belongs to the amiloride-sensitive sodium channel (TC 1.A.6) family.</text>
</comment>
<feature type="non-terminal residue" evidence="14">
    <location>
        <position position="455"/>
    </location>
</feature>
<evidence type="ECO:0000256" key="8">
    <source>
        <dbReference type="ARBA" id="ARBA00023065"/>
    </source>
</evidence>
<keyword evidence="9 13" id="KW-0472">Membrane</keyword>
<evidence type="ECO:0000256" key="9">
    <source>
        <dbReference type="ARBA" id="ARBA00023136"/>
    </source>
</evidence>
<keyword evidence="8 12" id="KW-0406">Ion transport</keyword>
<evidence type="ECO:0000256" key="2">
    <source>
        <dbReference type="ARBA" id="ARBA00007193"/>
    </source>
</evidence>
<dbReference type="GO" id="GO:0015280">
    <property type="term" value="F:ligand-gated sodium channel activity"/>
    <property type="evidence" value="ECO:0007669"/>
    <property type="project" value="TreeGrafter"/>
</dbReference>
<dbReference type="Gene3D" id="1.10.287.820">
    <property type="entry name" value="Acid-sensing ion channel domain"/>
    <property type="match status" value="1"/>
</dbReference>
<keyword evidence="11 12" id="KW-0407">Ion channel</keyword>
<dbReference type="AlphaFoldDB" id="A0A6G0ZFZ3"/>
<protein>
    <submittedName>
        <fullName evidence="14">Pickpocket protein 28-like</fullName>
    </submittedName>
</protein>
<dbReference type="Proteomes" id="UP000478052">
    <property type="component" value="Unassembled WGS sequence"/>
</dbReference>
<evidence type="ECO:0000256" key="12">
    <source>
        <dbReference type="RuleBase" id="RU000679"/>
    </source>
</evidence>
<keyword evidence="6 13" id="KW-1133">Transmembrane helix</keyword>
<evidence type="ECO:0000256" key="5">
    <source>
        <dbReference type="ARBA" id="ARBA00022692"/>
    </source>
</evidence>